<accession>A0AC35TSP0</accession>
<evidence type="ECO:0000313" key="2">
    <source>
        <dbReference type="WBParaSite" id="RSKR_0000364500.1"/>
    </source>
</evidence>
<proteinExistence type="predicted"/>
<evidence type="ECO:0000313" key="1">
    <source>
        <dbReference type="Proteomes" id="UP000095286"/>
    </source>
</evidence>
<dbReference type="Proteomes" id="UP000095286">
    <property type="component" value="Unplaced"/>
</dbReference>
<protein>
    <submittedName>
        <fullName evidence="2">F-box domain-containing protein</fullName>
    </submittedName>
</protein>
<reference evidence="2" key="1">
    <citation type="submission" date="2016-11" db="UniProtKB">
        <authorList>
            <consortium name="WormBaseParasite"/>
        </authorList>
    </citation>
    <scope>IDENTIFICATION</scope>
    <source>
        <strain evidence="2">KR3021</strain>
    </source>
</reference>
<dbReference type="WBParaSite" id="RSKR_0000364500.1">
    <property type="protein sequence ID" value="RSKR_0000364500.1"/>
    <property type="gene ID" value="RSKR_0000364500"/>
</dbReference>
<organism evidence="1 2">
    <name type="scientific">Rhabditophanes sp. KR3021</name>
    <dbReference type="NCBI Taxonomy" id="114890"/>
    <lineage>
        <taxon>Eukaryota</taxon>
        <taxon>Metazoa</taxon>
        <taxon>Ecdysozoa</taxon>
        <taxon>Nematoda</taxon>
        <taxon>Chromadorea</taxon>
        <taxon>Rhabditida</taxon>
        <taxon>Tylenchina</taxon>
        <taxon>Panagrolaimomorpha</taxon>
        <taxon>Strongyloidoidea</taxon>
        <taxon>Alloionematidae</taxon>
        <taxon>Rhabditophanes</taxon>
    </lineage>
</organism>
<name>A0AC35TSP0_9BILA</name>
<sequence length="540" mass="62927">MSCIGDKEVFASNDEEILCRRLEKAATFAKEEAVSNYNDGITLPNVHVEPMYQAFVNRLILKNILETIRDWHDRLNLSHVSHYFRHLIYDEDTNRQDLDIHAVLKINLRSELSKRRIKVYFIIFSLTGNKDIVWRLDKTLAIPDKIVHFLWIVRRQYQKIVITREQGFDAETNIPFFKSLLMTPSFLSEIEVPPCVIYVFRNQIPGAMDFIADKKIHVTVNLSTYEQPAPFSSRFFRDYSTWFTPEHKVSFIGTCLWASAPAVFATAYNVISSYRHYIKITNIPLLYMSVDFSDQKRLREGERPSKTLVGILSEIITLNFECQCQGPYKEGMLTCFESLIMILSANSEKKNSNLVQLMIPTIKLKITDIVFMQQKLTRLNVLAVDLSGIPITAVKFFNMLPTLTAVKFVNSRSEFVLDALDAINNHKLPHCDKDYFKRVFIFQMRGQCYVAAPIVLKLKSLFNYIELDYRELHYYHKEQYVGTEEGYEYFGVYTTADTPHKVAFNLVLSNNHYCLTKMNEELLIKPTYKKNQKRYLGVNE</sequence>